<dbReference type="Proteomes" id="UP000565724">
    <property type="component" value="Unassembled WGS sequence"/>
</dbReference>
<comment type="caution">
    <text evidence="2">The sequence shown here is derived from an EMBL/GenBank/DDBJ whole genome shotgun (WGS) entry which is preliminary data.</text>
</comment>
<evidence type="ECO:0000313" key="2">
    <source>
        <dbReference type="EMBL" id="NUU19592.1"/>
    </source>
</evidence>
<organism evidence="2 3">
    <name type="scientific">Cellulomonas humilata</name>
    <dbReference type="NCBI Taxonomy" id="144055"/>
    <lineage>
        <taxon>Bacteria</taxon>
        <taxon>Bacillati</taxon>
        <taxon>Actinomycetota</taxon>
        <taxon>Actinomycetes</taxon>
        <taxon>Micrococcales</taxon>
        <taxon>Cellulomonadaceae</taxon>
        <taxon>Cellulomonas</taxon>
    </lineage>
</organism>
<gene>
    <name evidence="2" type="ORF">HP550_20295</name>
</gene>
<feature type="transmembrane region" description="Helical" evidence="1">
    <location>
        <begin position="6"/>
        <end position="29"/>
    </location>
</feature>
<sequence length="223" mass="25099">MSSELVAVAVAGALGIAGTIVGIVMTTWLGRSLERQRLSAEDDRRWLADRRTVYSSFLTLAESMLRDVDSFACFLSYDGVQTVADEDEEFIAEGLLDYFKRWDTELQPVLGDVQLLAGAEVADLADRVSGALMQITGVIEQRRAFVEYYPGWFRAGDLLAVLRNAMRSELGLKDEIHTYLPRSGDWPWLEGRPSEEDYVRRQLDIPGRPPLTATELSRLNHEE</sequence>
<protein>
    <submittedName>
        <fullName evidence="2">Uncharacterized protein</fullName>
    </submittedName>
</protein>
<dbReference type="RefSeq" id="WP_175349510.1">
    <property type="nucleotide sequence ID" value="NZ_JABMCI010000071.1"/>
</dbReference>
<keyword evidence="1" id="KW-0472">Membrane</keyword>
<keyword evidence="1" id="KW-1133">Transmembrane helix</keyword>
<reference evidence="2 3" key="1">
    <citation type="submission" date="2020-05" db="EMBL/GenBank/DDBJ databases">
        <title>Genome Sequencing of Type Strains.</title>
        <authorList>
            <person name="Lemaire J.F."/>
            <person name="Inderbitzin P."/>
            <person name="Gregorio O.A."/>
            <person name="Collins S.B."/>
            <person name="Wespe N."/>
            <person name="Knight-Connoni V."/>
        </authorList>
    </citation>
    <scope>NUCLEOTIDE SEQUENCE [LARGE SCALE GENOMIC DNA]</scope>
    <source>
        <strain evidence="2 3">ATCC 25174</strain>
    </source>
</reference>
<name>A0A7Y6A6I3_9CELL</name>
<keyword evidence="3" id="KW-1185">Reference proteome</keyword>
<accession>A0A7Y6A6I3</accession>
<evidence type="ECO:0000313" key="3">
    <source>
        <dbReference type="Proteomes" id="UP000565724"/>
    </source>
</evidence>
<dbReference type="EMBL" id="JABMCI010000071">
    <property type="protein sequence ID" value="NUU19592.1"/>
    <property type="molecule type" value="Genomic_DNA"/>
</dbReference>
<proteinExistence type="predicted"/>
<dbReference type="AlphaFoldDB" id="A0A7Y6A6I3"/>
<keyword evidence="1" id="KW-0812">Transmembrane</keyword>
<evidence type="ECO:0000256" key="1">
    <source>
        <dbReference type="SAM" id="Phobius"/>
    </source>
</evidence>